<dbReference type="InterPro" id="IPR038740">
    <property type="entry name" value="BioF2-like_GNAT_dom"/>
</dbReference>
<dbReference type="Gene3D" id="3.40.630.30">
    <property type="match status" value="1"/>
</dbReference>
<name>A0A7W6Q4B5_9RHOB</name>
<accession>A0A7W6Q4B5</accession>
<dbReference type="AlphaFoldDB" id="A0A7W6Q4B5"/>
<organism evidence="2 3">
    <name type="scientific">Sulfitobacter noctilucicola</name>
    <dbReference type="NCBI Taxonomy" id="1342301"/>
    <lineage>
        <taxon>Bacteria</taxon>
        <taxon>Pseudomonadati</taxon>
        <taxon>Pseudomonadota</taxon>
        <taxon>Alphaproteobacteria</taxon>
        <taxon>Rhodobacterales</taxon>
        <taxon>Roseobacteraceae</taxon>
        <taxon>Sulfitobacter</taxon>
    </lineage>
</organism>
<evidence type="ECO:0000259" key="1">
    <source>
        <dbReference type="Pfam" id="PF13480"/>
    </source>
</evidence>
<dbReference type="Pfam" id="PF13480">
    <property type="entry name" value="Acetyltransf_6"/>
    <property type="match status" value="1"/>
</dbReference>
<dbReference type="EMBL" id="JACIFU010000002">
    <property type="protein sequence ID" value="MBB4174009.1"/>
    <property type="molecule type" value="Genomic_DNA"/>
</dbReference>
<sequence length="284" mass="31222">MALLAMLDHASTPHTPLMQDPAFVQALRMCGQKPVTLPGGLTILQRRFAGLRVVMLPRASPPADLTAQLRHVGLHRSLIVLSPELPCRLGRSLRVMKPRTLSVLPLSGCAKSRRDALHPKWRNQLVRAEGHHLTVTRNRLDPDPKGMVLKLETAQSAARGYLNWPVALTSAFALTAPDQTHVFAASHRGESVAHMVFLTHGQSATYHIGHITNEGRHLCAHNLLLWRAASHFARSNVRDIDLGVLDGRTPGLDRFKRRAGGQPRRTGGTHLVWPGFTQPALAQA</sequence>
<protein>
    <recommendedName>
        <fullName evidence="1">BioF2-like acetyltransferase domain-containing protein</fullName>
    </recommendedName>
</protein>
<dbReference type="PANTHER" id="PTHR36174">
    <property type="entry name" value="LIPID II:GLYCINE GLYCYLTRANSFERASE"/>
    <property type="match status" value="1"/>
</dbReference>
<evidence type="ECO:0000313" key="3">
    <source>
        <dbReference type="Proteomes" id="UP000565745"/>
    </source>
</evidence>
<gene>
    <name evidence="2" type="ORF">GGR93_001782</name>
</gene>
<keyword evidence="3" id="KW-1185">Reference proteome</keyword>
<dbReference type="SUPFAM" id="SSF55729">
    <property type="entry name" value="Acyl-CoA N-acyltransferases (Nat)"/>
    <property type="match status" value="1"/>
</dbReference>
<dbReference type="Proteomes" id="UP000565745">
    <property type="component" value="Unassembled WGS sequence"/>
</dbReference>
<evidence type="ECO:0000313" key="2">
    <source>
        <dbReference type="EMBL" id="MBB4174009.1"/>
    </source>
</evidence>
<dbReference type="InterPro" id="IPR050644">
    <property type="entry name" value="PG_Glycine_Bridge_Synth"/>
</dbReference>
<proteinExistence type="predicted"/>
<dbReference type="PANTHER" id="PTHR36174:SF1">
    <property type="entry name" value="LIPID II:GLYCINE GLYCYLTRANSFERASE"/>
    <property type="match status" value="1"/>
</dbReference>
<comment type="caution">
    <text evidence="2">The sequence shown here is derived from an EMBL/GenBank/DDBJ whole genome shotgun (WGS) entry which is preliminary data.</text>
</comment>
<reference evidence="2 3" key="1">
    <citation type="submission" date="2020-08" db="EMBL/GenBank/DDBJ databases">
        <title>Genomic Encyclopedia of Type Strains, Phase IV (KMG-IV): sequencing the most valuable type-strain genomes for metagenomic binning, comparative biology and taxonomic classification.</title>
        <authorList>
            <person name="Goeker M."/>
        </authorList>
    </citation>
    <scope>NUCLEOTIDE SEQUENCE [LARGE SCALE GENOMIC DNA]</scope>
    <source>
        <strain evidence="2 3">DSM 101015</strain>
    </source>
</reference>
<dbReference type="OrthoDB" id="341858at2"/>
<dbReference type="InterPro" id="IPR016181">
    <property type="entry name" value="Acyl_CoA_acyltransferase"/>
</dbReference>
<feature type="domain" description="BioF2-like acetyltransferase" evidence="1">
    <location>
        <begin position="133"/>
        <end position="257"/>
    </location>
</feature>